<dbReference type="PANTHER" id="PTHR31884">
    <property type="entry name" value="POLYGALACTURONASE"/>
    <property type="match status" value="1"/>
</dbReference>
<keyword evidence="4" id="KW-0964">Secreted</keyword>
<evidence type="ECO:0000256" key="17">
    <source>
        <dbReference type="SAM" id="SignalP"/>
    </source>
</evidence>
<reference evidence="19" key="1">
    <citation type="journal article" date="2016" name="Genome Announc.">
        <title>Draft genome sequence of Aspergillus niger strain An76.</title>
        <authorList>
            <person name="Gong W."/>
            <person name="Cheng Z."/>
            <person name="Zhang H."/>
            <person name="Liu L."/>
            <person name="Gao P."/>
            <person name="Wang L."/>
        </authorList>
    </citation>
    <scope>NUCLEOTIDE SEQUENCE [LARGE SCALE GENOMIC DNA]</scope>
    <source>
        <strain evidence="19">An76</strain>
    </source>
</reference>
<feature type="compositionally biased region" description="Basic and acidic residues" evidence="16">
    <location>
        <begin position="512"/>
        <end position="521"/>
    </location>
</feature>
<organism evidence="18 19">
    <name type="scientific">Aspergillus niger</name>
    <dbReference type="NCBI Taxonomy" id="5061"/>
    <lineage>
        <taxon>Eukaryota</taxon>
        <taxon>Fungi</taxon>
        <taxon>Dikarya</taxon>
        <taxon>Ascomycota</taxon>
        <taxon>Pezizomycotina</taxon>
        <taxon>Eurotiomycetes</taxon>
        <taxon>Eurotiomycetidae</taxon>
        <taxon>Eurotiales</taxon>
        <taxon>Aspergillaceae</taxon>
        <taxon>Aspergillus</taxon>
        <taxon>Aspergillus subgen. Circumdati</taxon>
    </lineage>
</organism>
<proteinExistence type="inferred from homology"/>
<evidence type="ECO:0000256" key="4">
    <source>
        <dbReference type="ARBA" id="ARBA00022525"/>
    </source>
</evidence>
<evidence type="ECO:0000256" key="8">
    <source>
        <dbReference type="ARBA" id="ARBA00023145"/>
    </source>
</evidence>
<evidence type="ECO:0000313" key="18">
    <source>
        <dbReference type="EMBL" id="GAQ36232.1"/>
    </source>
</evidence>
<feature type="region of interest" description="Disordered" evidence="16">
    <location>
        <begin position="472"/>
        <end position="521"/>
    </location>
</feature>
<comment type="caution">
    <text evidence="18">The sequence shown here is derived from an EMBL/GenBank/DDBJ whole genome shotgun (WGS) entry which is preliminary data.</text>
</comment>
<dbReference type="FunFam" id="2.160.20.10:FF:000002">
    <property type="entry name" value="Endopolygalacturonase D"/>
    <property type="match status" value="1"/>
</dbReference>
<dbReference type="EMBL" id="BCMY01000002">
    <property type="protein sequence ID" value="GAQ36232.1"/>
    <property type="molecule type" value="Genomic_DNA"/>
</dbReference>
<dbReference type="EC" id="3.2.1.15" evidence="3"/>
<dbReference type="PANTHER" id="PTHR31884:SF13">
    <property type="entry name" value="ENDOPOLYGALACTURONASE B"/>
    <property type="match status" value="1"/>
</dbReference>
<evidence type="ECO:0000256" key="6">
    <source>
        <dbReference type="ARBA" id="ARBA00022737"/>
    </source>
</evidence>
<accession>A0A117DY28</accession>
<evidence type="ECO:0000256" key="2">
    <source>
        <dbReference type="ARBA" id="ARBA00008834"/>
    </source>
</evidence>
<dbReference type="GO" id="GO:0004650">
    <property type="term" value="F:polygalacturonase activity"/>
    <property type="evidence" value="ECO:0007669"/>
    <property type="project" value="UniProtKB-EC"/>
</dbReference>
<sequence length="521" mass="56015">MHSYQLLGLAAVGSLVSAAPAPSRVSEFAKKASTCTFTSASEASESISSCSDVVLSGIEVPAGETLDLSDAADGSTITFEGTTSFGYKEWKGPLIRFGGKDLTVTMADGAVIDGDGSRWWDSKGTNGGKTKPKFMYIHDVEDSTFKGINVKNTPVQAISVQATNVHLNDFTIDNSDGDDNGGHNTDGFDISESTGVYISGATVKNQDDCIAINSGESISFTGGTCSGGHGLSIGSVGGRDDNTVKNVTISDSTVSDSANGVRIKTIYKETGDVSEITYSNIQLSGITKYGIVIEQDYENGSPTGTPSTGIPITDVTVDGITGTLEDDATQVYILCGDGSCSDWTWSGVDLSGGKASDDCENVPSESPLTATDHEENTVEASHYTDEDYTNVNCLQKQLSEVQAVVRAEQKIFRLDTQRLTHDNYMLIPILQSEYIKKPHPERQTSSGNFWMDDVLTPKQKIELKRKSTKYDPTTALVPLAEEEAKEEEEEEEEEDEEEEEEAEESFEITVFDEAHAAEPDL</sequence>
<evidence type="ECO:0000256" key="5">
    <source>
        <dbReference type="ARBA" id="ARBA00022729"/>
    </source>
</evidence>
<feature type="compositionally biased region" description="Acidic residues" evidence="16">
    <location>
        <begin position="480"/>
        <end position="506"/>
    </location>
</feature>
<dbReference type="GO" id="GO:0045490">
    <property type="term" value="P:pectin catabolic process"/>
    <property type="evidence" value="ECO:0007669"/>
    <property type="project" value="UniProtKB-ARBA"/>
</dbReference>
<dbReference type="InterPro" id="IPR000743">
    <property type="entry name" value="Glyco_hydro_28"/>
</dbReference>
<evidence type="ECO:0000256" key="1">
    <source>
        <dbReference type="ARBA" id="ARBA00004613"/>
    </source>
</evidence>
<name>A0A117DY28_ASPNG</name>
<protein>
    <recommendedName>
        <fullName evidence="3">endo-polygalacturonase</fullName>
        <ecNumber evidence="3">3.2.1.15</ecNumber>
    </recommendedName>
</protein>
<evidence type="ECO:0000256" key="10">
    <source>
        <dbReference type="ARBA" id="ARBA00023295"/>
    </source>
</evidence>
<evidence type="ECO:0000256" key="16">
    <source>
        <dbReference type="SAM" id="MobiDB-lite"/>
    </source>
</evidence>
<dbReference type="GO" id="GO:0071555">
    <property type="term" value="P:cell wall organization"/>
    <property type="evidence" value="ECO:0007669"/>
    <property type="project" value="UniProtKB-KW"/>
</dbReference>
<dbReference type="VEuPathDB" id="FungiDB:An01g11520"/>
<dbReference type="VEuPathDB" id="FungiDB:ASPNIDRAFT2_1149968"/>
<evidence type="ECO:0000256" key="12">
    <source>
        <dbReference type="ARBA" id="ARBA00034074"/>
    </source>
</evidence>
<evidence type="ECO:0000256" key="14">
    <source>
        <dbReference type="PROSITE-ProRule" id="PRU10052"/>
    </source>
</evidence>
<comment type="function">
    <text evidence="13">Involved in maceration and soft-rotting of plant tissue. Hydrolyzes the 1,4-alpha glycosidic bonds of de-esterified pectate in the smooth region of the plant cell wall.</text>
</comment>
<gene>
    <name evidence="18" type="ORF">ABL_01559</name>
</gene>
<feature type="signal peptide" evidence="17">
    <location>
        <begin position="1"/>
        <end position="18"/>
    </location>
</feature>
<feature type="chain" id="PRO_5007147749" description="endo-polygalacturonase" evidence="17">
    <location>
        <begin position="19"/>
        <end position="521"/>
    </location>
</feature>
<comment type="subcellular location">
    <subcellularLocation>
        <location evidence="1">Secreted</location>
    </subcellularLocation>
</comment>
<evidence type="ECO:0000256" key="15">
    <source>
        <dbReference type="RuleBase" id="RU361169"/>
    </source>
</evidence>
<keyword evidence="6" id="KW-0677">Repeat</keyword>
<dbReference type="SMART" id="SM00710">
    <property type="entry name" value="PbH1"/>
    <property type="match status" value="5"/>
</dbReference>
<dbReference type="Pfam" id="PF00295">
    <property type="entry name" value="Glyco_hydro_28"/>
    <property type="match status" value="1"/>
</dbReference>
<feature type="active site" evidence="14">
    <location>
        <position position="229"/>
    </location>
</feature>
<comment type="similarity">
    <text evidence="2 15">Belongs to the glycosyl hydrolase 28 family.</text>
</comment>
<dbReference type="VEuPathDB" id="FungiDB:ATCC64974_14230"/>
<dbReference type="SUPFAM" id="SSF51126">
    <property type="entry name" value="Pectin lyase-like"/>
    <property type="match status" value="1"/>
</dbReference>
<dbReference type="PROSITE" id="PS00502">
    <property type="entry name" value="POLYGALACTURONASE"/>
    <property type="match status" value="1"/>
</dbReference>
<dbReference type="Proteomes" id="UP000068243">
    <property type="component" value="Unassembled WGS sequence"/>
</dbReference>
<comment type="catalytic activity">
    <reaction evidence="12">
        <text>(1,4-alpha-D-galacturonosyl)n+m + H2O = (1,4-alpha-D-galacturonosyl)n + (1,4-alpha-D-galacturonosyl)m.</text>
        <dbReference type="EC" id="3.2.1.15"/>
    </reaction>
</comment>
<evidence type="ECO:0000313" key="19">
    <source>
        <dbReference type="Proteomes" id="UP000068243"/>
    </source>
</evidence>
<keyword evidence="10 15" id="KW-0326">Glycosidase</keyword>
<keyword evidence="5 17" id="KW-0732">Signal</keyword>
<dbReference type="OMA" id="WVNNLVV"/>
<dbReference type="VEuPathDB" id="FungiDB:M747DRAFT_286011"/>
<dbReference type="AlphaFoldDB" id="A0A117DY28"/>
<feature type="region of interest" description="Disordered" evidence="16">
    <location>
        <begin position="356"/>
        <end position="375"/>
    </location>
</feature>
<dbReference type="InterPro" id="IPR050434">
    <property type="entry name" value="Glycosyl_hydrlase_28"/>
</dbReference>
<evidence type="ECO:0000256" key="9">
    <source>
        <dbReference type="ARBA" id="ARBA00023157"/>
    </source>
</evidence>
<dbReference type="GO" id="GO:0047911">
    <property type="term" value="F:galacturan 1,4-alpha-galacturonidase activity"/>
    <property type="evidence" value="ECO:0007669"/>
    <property type="project" value="UniProtKB-ARBA"/>
</dbReference>
<keyword evidence="8" id="KW-0865">Zymogen</keyword>
<dbReference type="InterPro" id="IPR011050">
    <property type="entry name" value="Pectin_lyase_fold/virulence"/>
</dbReference>
<keyword evidence="11" id="KW-0961">Cell wall biogenesis/degradation</keyword>
<dbReference type="OrthoDB" id="1546079at2759"/>
<evidence type="ECO:0000256" key="3">
    <source>
        <dbReference type="ARBA" id="ARBA00012736"/>
    </source>
</evidence>
<evidence type="ECO:0000256" key="13">
    <source>
        <dbReference type="ARBA" id="ARBA00037707"/>
    </source>
</evidence>
<evidence type="ECO:0000256" key="11">
    <source>
        <dbReference type="ARBA" id="ARBA00023316"/>
    </source>
</evidence>
<dbReference type="Gene3D" id="2.160.20.10">
    <property type="entry name" value="Single-stranded right-handed beta-helix, Pectin lyase-like"/>
    <property type="match status" value="1"/>
</dbReference>
<dbReference type="InterPro" id="IPR012334">
    <property type="entry name" value="Pectin_lyas_fold"/>
</dbReference>
<evidence type="ECO:0000256" key="7">
    <source>
        <dbReference type="ARBA" id="ARBA00022801"/>
    </source>
</evidence>
<keyword evidence="9" id="KW-1015">Disulfide bond</keyword>
<dbReference type="GO" id="GO:0005576">
    <property type="term" value="C:extracellular region"/>
    <property type="evidence" value="ECO:0007669"/>
    <property type="project" value="UniProtKB-SubCell"/>
</dbReference>
<keyword evidence="7 15" id="KW-0378">Hydrolase</keyword>
<dbReference type="InterPro" id="IPR006626">
    <property type="entry name" value="PbH1"/>
</dbReference>